<name>A0ABN8DEH4_9STRA</name>
<sequence>MAATTSYPTNDVEERMPTSEISDAASSTSITKYIQPLLKSDSELKEEDLRNLAYYKMHNFMQIERLNMFDSPLFRRMIKLYNAEVRKYGVIKLAYRIEAEKRKSPNFMAMYEVAQFMTWLNFPHRRFFFVMKGFKFYGKKLYNTILENFRRFERTTKGS</sequence>
<reference evidence="2 3" key="1">
    <citation type="submission" date="2021-11" db="EMBL/GenBank/DDBJ databases">
        <authorList>
            <person name="Islam A."/>
            <person name="Islam S."/>
            <person name="Flora M.S."/>
            <person name="Rahman M."/>
            <person name="Ziaur R.M."/>
            <person name="Epstein J.H."/>
            <person name="Hassan M."/>
            <person name="Klassen M."/>
            <person name="Woodard K."/>
            <person name="Webb A."/>
            <person name="Webby R.J."/>
            <person name="El Zowalaty M.E."/>
        </authorList>
    </citation>
    <scope>NUCLEOTIDE SEQUENCE [LARGE SCALE GENOMIC DNA]</scope>
    <source>
        <strain evidence="2">Pbs1</strain>
    </source>
</reference>
<evidence type="ECO:0000313" key="2">
    <source>
        <dbReference type="EMBL" id="CAH0521843.1"/>
    </source>
</evidence>
<accession>A0ABN8DEH4</accession>
<dbReference type="Proteomes" id="UP001158986">
    <property type="component" value="Unassembled WGS sequence"/>
</dbReference>
<evidence type="ECO:0000256" key="1">
    <source>
        <dbReference type="SAM" id="MobiDB-lite"/>
    </source>
</evidence>
<organism evidence="2 3">
    <name type="scientific">Peronospora belbahrii</name>
    <dbReference type="NCBI Taxonomy" id="622444"/>
    <lineage>
        <taxon>Eukaryota</taxon>
        <taxon>Sar</taxon>
        <taxon>Stramenopiles</taxon>
        <taxon>Oomycota</taxon>
        <taxon>Peronosporomycetes</taxon>
        <taxon>Peronosporales</taxon>
        <taxon>Peronosporaceae</taxon>
        <taxon>Peronospora</taxon>
    </lineage>
</organism>
<comment type="caution">
    <text evidence="2">The sequence shown here is derived from an EMBL/GenBank/DDBJ whole genome shotgun (WGS) entry which is preliminary data.</text>
</comment>
<dbReference type="EMBL" id="CAKLCB010000384">
    <property type="protein sequence ID" value="CAH0521843.1"/>
    <property type="molecule type" value="Genomic_DNA"/>
</dbReference>
<proteinExistence type="predicted"/>
<evidence type="ECO:0000313" key="3">
    <source>
        <dbReference type="Proteomes" id="UP001158986"/>
    </source>
</evidence>
<protein>
    <submittedName>
        <fullName evidence="2">Uncharacterized protein</fullName>
    </submittedName>
</protein>
<keyword evidence="3" id="KW-1185">Reference proteome</keyword>
<feature type="region of interest" description="Disordered" evidence="1">
    <location>
        <begin position="1"/>
        <end position="24"/>
    </location>
</feature>
<gene>
    <name evidence="2" type="ORF">PBS001_LOCUS8284</name>
</gene>